<sequence length="564" mass="62413">MDPIREEMKDWCRSHLVDFYIVLVDHLIPHLVCLTESDVERIKCDLDRGGNNRGMDTLLNHLWRRSRWYDEFISALRKEKHGELADRMQAELSARKAARQPTPARQPVHHPPMDVNVHGRVGGPAMVVAEQKSLSSENSGHQANFPVQVTPEPPPAPSPVQPPVQNEASAQSTLAEIACGEGLPTPTAGGGAAVELPKGQGTCAPSLEGGSADVSSDGFLDGKDARAPVQESDAAVEEEKLAPRKPASEKRQNNADLDAVGADRERNVLPSQGVSAAITLDNAKSPPGVPECNLLPQPTQPGRDSRRREDEDGIGKPQVLSANPPRSFNLTSADLQTSVADTLEVSKASHSVYQNPQLLNNVNDTSSPMFLQIQHDNRIDHVTSLSETEARGSALQMGSSTGQLAASENVVRNNLSRKEDAQVLPKRPNEQPGERYEQRYKQPQEHLDEQPYNPNNEQSNSQQQLEQSSVQSYEQHYEQPQEHLDGQPYKRHNEKSSKQRYEQPQEQRDEQYNASRAVPRATEATKPLPGQSKWREWLGENQLVLGGAVLGILVIAWLNVRHRY</sequence>
<organism evidence="9">
    <name type="scientific">Lethenteron camtschaticum</name>
    <name type="common">Japanese lamprey</name>
    <name type="synonym">Lampetra japonica</name>
    <dbReference type="NCBI Taxonomy" id="980415"/>
    <lineage>
        <taxon>Eukaryota</taxon>
        <taxon>Metazoa</taxon>
        <taxon>Chordata</taxon>
        <taxon>Craniata</taxon>
        <taxon>Vertebrata</taxon>
        <taxon>Cyclostomata</taxon>
        <taxon>Hyperoartia</taxon>
        <taxon>Petromyzontiformes</taxon>
        <taxon>Petromyzontidae</taxon>
        <taxon>Lethenteron</taxon>
    </lineage>
</organism>
<feature type="compositionally biased region" description="Basic and acidic residues" evidence="6">
    <location>
        <begin position="237"/>
        <end position="253"/>
    </location>
</feature>
<keyword evidence="3" id="KW-0399">Innate immunity</keyword>
<evidence type="ECO:0000256" key="5">
    <source>
        <dbReference type="ARBA" id="ARBA00022859"/>
    </source>
</evidence>
<keyword evidence="7" id="KW-0812">Transmembrane</keyword>
<feature type="compositionally biased region" description="Basic and acidic residues" evidence="6">
    <location>
        <begin position="416"/>
        <end position="449"/>
    </location>
</feature>
<dbReference type="Pfam" id="PF16739">
    <property type="entry name" value="CARD_2"/>
    <property type="match status" value="1"/>
</dbReference>
<feature type="compositionally biased region" description="Pro residues" evidence="6">
    <location>
        <begin position="151"/>
        <end position="162"/>
    </location>
</feature>
<keyword evidence="2" id="KW-0597">Phosphoprotein</keyword>
<dbReference type="EMBL" id="MN988677">
    <property type="protein sequence ID" value="QTE33765.1"/>
    <property type="molecule type" value="mRNA"/>
</dbReference>
<evidence type="ECO:0000259" key="8">
    <source>
        <dbReference type="Pfam" id="PF16739"/>
    </source>
</evidence>
<keyword evidence="5" id="KW-0391">Immunity</keyword>
<evidence type="ECO:0000256" key="2">
    <source>
        <dbReference type="ARBA" id="ARBA00022553"/>
    </source>
</evidence>
<feature type="region of interest" description="Disordered" evidence="6">
    <location>
        <begin position="385"/>
        <end position="404"/>
    </location>
</feature>
<dbReference type="SUPFAM" id="SSF47986">
    <property type="entry name" value="DEATH domain"/>
    <property type="match status" value="1"/>
</dbReference>
<feature type="region of interest" description="Disordered" evidence="6">
    <location>
        <begin position="204"/>
        <end position="267"/>
    </location>
</feature>
<keyword evidence="7" id="KW-1133">Transmembrane helix</keyword>
<name>A0A8A4ZQW0_LETCA</name>
<feature type="compositionally biased region" description="Basic and acidic residues" evidence="6">
    <location>
        <begin position="475"/>
        <end position="485"/>
    </location>
</feature>
<evidence type="ECO:0000256" key="6">
    <source>
        <dbReference type="SAM" id="MobiDB-lite"/>
    </source>
</evidence>
<feature type="compositionally biased region" description="Polar residues" evidence="6">
    <location>
        <begin position="132"/>
        <end position="142"/>
    </location>
</feature>
<evidence type="ECO:0000256" key="4">
    <source>
        <dbReference type="ARBA" id="ARBA00022843"/>
    </source>
</evidence>
<feature type="domain" description="Caspase recruitment" evidence="8">
    <location>
        <begin position="22"/>
        <end position="90"/>
    </location>
</feature>
<feature type="compositionally biased region" description="Low complexity" evidence="6">
    <location>
        <begin position="450"/>
        <end position="474"/>
    </location>
</feature>
<evidence type="ECO:0000313" key="9">
    <source>
        <dbReference type="EMBL" id="QTE33765.1"/>
    </source>
</evidence>
<evidence type="ECO:0000256" key="7">
    <source>
        <dbReference type="SAM" id="Phobius"/>
    </source>
</evidence>
<protein>
    <submittedName>
        <fullName evidence="9">Mitochondrial antiviral signaling protein</fullName>
    </submittedName>
</protein>
<keyword evidence="1" id="KW-1017">Isopeptide bond</keyword>
<feature type="region of interest" description="Disordered" evidence="6">
    <location>
        <begin position="132"/>
        <end position="171"/>
    </location>
</feature>
<keyword evidence="4" id="KW-0832">Ubl conjugation</keyword>
<evidence type="ECO:0000256" key="1">
    <source>
        <dbReference type="ARBA" id="ARBA00022499"/>
    </source>
</evidence>
<keyword evidence="7" id="KW-0472">Membrane</keyword>
<dbReference type="InterPro" id="IPR011029">
    <property type="entry name" value="DEATH-like_dom_sf"/>
</dbReference>
<feature type="compositionally biased region" description="Basic and acidic residues" evidence="6">
    <location>
        <begin position="303"/>
        <end position="314"/>
    </location>
</feature>
<reference evidence="9" key="1">
    <citation type="submission" date="2020-01" db="EMBL/GenBank/DDBJ databases">
        <title>Genomic analysis and functional characterization of the immune gene from RIG-I and MAVs mediated antiviral signaling pathway in lamprey.</title>
        <authorList>
            <person name="Li Q."/>
            <person name="Pang Y."/>
            <person name="Ma A."/>
        </authorList>
    </citation>
    <scope>NUCLEOTIDE SEQUENCE</scope>
</reference>
<dbReference type="AlphaFoldDB" id="A0A8A4ZQW0"/>
<evidence type="ECO:0000256" key="3">
    <source>
        <dbReference type="ARBA" id="ARBA00022588"/>
    </source>
</evidence>
<dbReference type="GO" id="GO:0005737">
    <property type="term" value="C:cytoplasm"/>
    <property type="evidence" value="ECO:0007669"/>
    <property type="project" value="UniProtKB-ARBA"/>
</dbReference>
<feature type="compositionally biased region" description="Basic and acidic residues" evidence="6">
    <location>
        <begin position="494"/>
        <end position="511"/>
    </location>
</feature>
<dbReference type="InterPro" id="IPR031964">
    <property type="entry name" value="CARD_dom"/>
</dbReference>
<feature type="region of interest" description="Disordered" evidence="6">
    <location>
        <begin position="280"/>
        <end position="328"/>
    </location>
</feature>
<feature type="region of interest" description="Disordered" evidence="6">
    <location>
        <begin position="414"/>
        <end position="528"/>
    </location>
</feature>
<dbReference type="GO" id="GO:0045087">
    <property type="term" value="P:innate immune response"/>
    <property type="evidence" value="ECO:0007669"/>
    <property type="project" value="UniProtKB-KW"/>
</dbReference>
<proteinExistence type="evidence at transcript level"/>
<dbReference type="Gene3D" id="1.10.533.10">
    <property type="entry name" value="Death Domain, Fas"/>
    <property type="match status" value="1"/>
</dbReference>
<feature type="transmembrane region" description="Helical" evidence="7">
    <location>
        <begin position="543"/>
        <end position="560"/>
    </location>
</feature>
<accession>A0A8A4ZQW0</accession>